<keyword evidence="2" id="KW-1185">Reference proteome</keyword>
<dbReference type="InterPro" id="IPR002636">
    <property type="entry name" value="DUF29"/>
</dbReference>
<evidence type="ECO:0000313" key="2">
    <source>
        <dbReference type="Proteomes" id="UP001139311"/>
    </source>
</evidence>
<sequence length="174" mass="19878">MLGTMPEEPAAMDGSLHDRDFYAWTREQAAALRRLAETRPNLAEGLDLPNLIEEVEDLGSEQRFRVESNLRRLLEHLIYLAVEPGAPSVRHWQREVIVFRDNAVRRYLPSMRREVEPRLGRVWRTAGKAAAAKLGRDLRHLPEPCPFTLDELLDEDAPLDALLARLTPDAKDHA</sequence>
<evidence type="ECO:0000313" key="1">
    <source>
        <dbReference type="EMBL" id="MCB4821375.1"/>
    </source>
</evidence>
<organism evidence="1 2">
    <name type="scientific">Roseicella aerolata</name>
    <dbReference type="NCBI Taxonomy" id="2883479"/>
    <lineage>
        <taxon>Bacteria</taxon>
        <taxon>Pseudomonadati</taxon>
        <taxon>Pseudomonadota</taxon>
        <taxon>Alphaproteobacteria</taxon>
        <taxon>Acetobacterales</taxon>
        <taxon>Roseomonadaceae</taxon>
        <taxon>Roseicella</taxon>
    </lineage>
</organism>
<protein>
    <submittedName>
        <fullName evidence="1">DUF29 domain-containing protein</fullName>
    </submittedName>
</protein>
<dbReference type="PANTHER" id="PTHR34235">
    <property type="entry name" value="SLR1203 PROTEIN-RELATED"/>
    <property type="match status" value="1"/>
</dbReference>
<proteinExistence type="predicted"/>
<accession>A0A9X1IE34</accession>
<name>A0A9X1IE34_9PROT</name>
<reference evidence="1" key="1">
    <citation type="submission" date="2021-10" db="EMBL/GenBank/DDBJ databases">
        <title>Roseicella aerolatum sp. nov., isolated from aerosols of e-waste dismantling site.</title>
        <authorList>
            <person name="Qin T."/>
        </authorList>
    </citation>
    <scope>NUCLEOTIDE SEQUENCE</scope>
    <source>
        <strain evidence="1">GB24</strain>
    </source>
</reference>
<comment type="caution">
    <text evidence="1">The sequence shown here is derived from an EMBL/GenBank/DDBJ whole genome shotgun (WGS) entry which is preliminary data.</text>
</comment>
<dbReference type="EMBL" id="JAJAQI010000007">
    <property type="protein sequence ID" value="MCB4821375.1"/>
    <property type="molecule type" value="Genomic_DNA"/>
</dbReference>
<dbReference type="Pfam" id="PF01724">
    <property type="entry name" value="DUF29"/>
    <property type="match status" value="1"/>
</dbReference>
<dbReference type="Proteomes" id="UP001139311">
    <property type="component" value="Unassembled WGS sequence"/>
</dbReference>
<dbReference type="AlphaFoldDB" id="A0A9X1IE34"/>
<gene>
    <name evidence="1" type="ORF">LHA35_06480</name>
</gene>
<dbReference type="RefSeq" id="WP_226606007.1">
    <property type="nucleotide sequence ID" value="NZ_JAJAQI010000007.1"/>
</dbReference>
<dbReference type="Gene3D" id="1.20.1220.20">
    <property type="entry name" value="Uncharcterised protein PF01724"/>
    <property type="match status" value="1"/>
</dbReference>